<comment type="caution">
    <text evidence="1">The sequence shown here is derived from an EMBL/GenBank/DDBJ whole genome shotgun (WGS) entry which is preliminary data.</text>
</comment>
<proteinExistence type="predicted"/>
<gene>
    <name evidence="1" type="ORF">GLW08_01935</name>
</gene>
<dbReference type="EMBL" id="WMEU01000001">
    <property type="protein sequence ID" value="MYL52092.1"/>
    <property type="molecule type" value="Genomic_DNA"/>
</dbReference>
<protein>
    <submittedName>
        <fullName evidence="1">Uncharacterized protein</fullName>
    </submittedName>
</protein>
<name>A0ACC7VBI2_9BACI</name>
<reference evidence="1" key="1">
    <citation type="submission" date="2019-11" db="EMBL/GenBank/DDBJ databases">
        <title>Genome sequences of 17 halophilic strains isolated from different environments.</title>
        <authorList>
            <person name="Furrow R.E."/>
        </authorList>
    </citation>
    <scope>NUCLEOTIDE SEQUENCE</scope>
    <source>
        <strain evidence="1">22510_22_Filter</strain>
    </source>
</reference>
<accession>A0ACC7VBI2</accession>
<evidence type="ECO:0000313" key="2">
    <source>
        <dbReference type="Proteomes" id="UP000466692"/>
    </source>
</evidence>
<dbReference type="Proteomes" id="UP000466692">
    <property type="component" value="Unassembled WGS sequence"/>
</dbReference>
<keyword evidence="2" id="KW-1185">Reference proteome</keyword>
<organism evidence="1 2">
    <name type="scientific">Pontibacillus yanchengensis</name>
    <dbReference type="NCBI Taxonomy" id="462910"/>
    <lineage>
        <taxon>Bacteria</taxon>
        <taxon>Bacillati</taxon>
        <taxon>Bacillota</taxon>
        <taxon>Bacilli</taxon>
        <taxon>Bacillales</taxon>
        <taxon>Bacillaceae</taxon>
        <taxon>Pontibacillus</taxon>
    </lineage>
</organism>
<evidence type="ECO:0000313" key="1">
    <source>
        <dbReference type="EMBL" id="MYL52092.1"/>
    </source>
</evidence>
<sequence length="53" mass="5794">MGSPTTTDDVSVKPNERKDGPGNGEIPWKNGGVETQQGMIFAQGDEWFHGKFD</sequence>